<dbReference type="EMBL" id="VXRG01000042">
    <property type="protein sequence ID" value="MXY92813.1"/>
    <property type="molecule type" value="Genomic_DNA"/>
</dbReference>
<dbReference type="Gene3D" id="3.40.50.300">
    <property type="entry name" value="P-loop containing nucleotide triphosphate hydrolases"/>
    <property type="match status" value="1"/>
</dbReference>
<dbReference type="InterPro" id="IPR027417">
    <property type="entry name" value="P-loop_NTPase"/>
</dbReference>
<dbReference type="GO" id="GO:0019752">
    <property type="term" value="P:carboxylic acid metabolic process"/>
    <property type="evidence" value="ECO:0007669"/>
    <property type="project" value="TreeGrafter"/>
</dbReference>
<protein>
    <submittedName>
        <fullName evidence="2">HAD family hydrolase</fullName>
    </submittedName>
</protein>
<reference evidence="2" key="1">
    <citation type="submission" date="2019-09" db="EMBL/GenBank/DDBJ databases">
        <title>Characterisation of the sponge microbiome using genome-centric metagenomics.</title>
        <authorList>
            <person name="Engelberts J.P."/>
            <person name="Robbins S.J."/>
            <person name="De Goeij J.M."/>
            <person name="Aranda M."/>
            <person name="Bell S.C."/>
            <person name="Webster N.S."/>
        </authorList>
    </citation>
    <scope>NUCLEOTIDE SEQUENCE</scope>
    <source>
        <strain evidence="2">SB0664_bin_27</strain>
    </source>
</reference>
<organism evidence="2">
    <name type="scientific">Caldilineaceae bacterium SB0664_bin_27</name>
    <dbReference type="NCBI Taxonomy" id="2605260"/>
    <lineage>
        <taxon>Bacteria</taxon>
        <taxon>Bacillati</taxon>
        <taxon>Chloroflexota</taxon>
        <taxon>Caldilineae</taxon>
        <taxon>Caldilineales</taxon>
        <taxon>Caldilineaceae</taxon>
    </lineage>
</organism>
<gene>
    <name evidence="2" type="ORF">F4Y42_05115</name>
</gene>
<sequence length="246" mass="28267">MTRIAMWCAPRTVSTALMRAWENRPDTSVSDEPFYANYLQVTGIDHPASDEVIASYETDWRVVARMLTKDPLPDGASIWYQKHMAHHMLDHIELDWMDRLTNCFLIRSPAEVITSYIKVRAEPTMADLGFPQLLRLFETVRRNSGSTPPVIDSRDVLEDPRGTLTLLCEAVSVPFSEQMLSWPPGRRDSDGVWAPYWYAAVEKSTAFAPYIPKDETPPPQLQDLLSEAQEAYQELYRFRLTPDRDQ</sequence>
<accession>A0A6B0YPG6</accession>
<comment type="similarity">
    <text evidence="1">Belongs to the class-IV pyridoxal-phosphate-dependent aminotransferase family.</text>
</comment>
<proteinExistence type="inferred from homology"/>
<dbReference type="GO" id="GO:0016787">
    <property type="term" value="F:hydrolase activity"/>
    <property type="evidence" value="ECO:0007669"/>
    <property type="project" value="UniProtKB-KW"/>
</dbReference>
<keyword evidence="2" id="KW-0378">Hydrolase</keyword>
<dbReference type="InterPro" id="IPR050571">
    <property type="entry name" value="Class-IV_PLP-Dep_Aminotrnsfr"/>
</dbReference>
<dbReference type="Pfam" id="PF19798">
    <property type="entry name" value="Sulfotransfer_5"/>
    <property type="match status" value="1"/>
</dbReference>
<name>A0A6B0YPG6_9CHLR</name>
<evidence type="ECO:0000256" key="1">
    <source>
        <dbReference type="ARBA" id="ARBA00009320"/>
    </source>
</evidence>
<dbReference type="PANTHER" id="PTHR42743">
    <property type="entry name" value="AMINO-ACID AMINOTRANSFERASE"/>
    <property type="match status" value="1"/>
</dbReference>
<comment type="caution">
    <text evidence="2">The sequence shown here is derived from an EMBL/GenBank/DDBJ whole genome shotgun (WGS) entry which is preliminary data.</text>
</comment>
<dbReference type="AlphaFoldDB" id="A0A6B0YPG6"/>
<dbReference type="SUPFAM" id="SSF52540">
    <property type="entry name" value="P-loop containing nucleoside triphosphate hydrolases"/>
    <property type="match status" value="1"/>
</dbReference>
<dbReference type="PANTHER" id="PTHR42743:SF11">
    <property type="entry name" value="AMINODEOXYCHORISMATE LYASE"/>
    <property type="match status" value="1"/>
</dbReference>
<evidence type="ECO:0000313" key="2">
    <source>
        <dbReference type="EMBL" id="MXY92813.1"/>
    </source>
</evidence>